<dbReference type="EMBL" id="KL662107">
    <property type="protein sequence ID" value="KFM24432.1"/>
    <property type="molecule type" value="Genomic_DNA"/>
</dbReference>
<dbReference type="InterPro" id="IPR003591">
    <property type="entry name" value="Leu-rich_rpt_typical-subtyp"/>
</dbReference>
<accession>A0A087SFC8</accession>
<evidence type="ECO:0000313" key="6">
    <source>
        <dbReference type="EMBL" id="KFM24432.1"/>
    </source>
</evidence>
<keyword evidence="2" id="KW-0433">Leucine-rich repeat</keyword>
<feature type="chain" id="PRO_5001828821" evidence="5">
    <location>
        <begin position="20"/>
        <end position="657"/>
    </location>
</feature>
<gene>
    <name evidence="6" type="ORF">F751_3150</name>
</gene>
<dbReference type="PANTHER" id="PTHR48054">
    <property type="entry name" value="RECEPTOR KINASE-LIKE PROTEIN XA21"/>
    <property type="match status" value="1"/>
</dbReference>
<feature type="compositionally biased region" description="Low complexity" evidence="4">
    <location>
        <begin position="642"/>
        <end position="651"/>
    </location>
</feature>
<dbReference type="Pfam" id="PF00560">
    <property type="entry name" value="LRR_1"/>
    <property type="match status" value="3"/>
</dbReference>
<dbReference type="RefSeq" id="XP_011397320.1">
    <property type="nucleotide sequence ID" value="XM_011399018.1"/>
</dbReference>
<dbReference type="GO" id="GO:0005930">
    <property type="term" value="C:axoneme"/>
    <property type="evidence" value="ECO:0007669"/>
    <property type="project" value="UniProtKB-SubCell"/>
</dbReference>
<dbReference type="STRING" id="3075.A0A087SFC8"/>
<dbReference type="GO" id="GO:0016301">
    <property type="term" value="F:kinase activity"/>
    <property type="evidence" value="ECO:0007669"/>
    <property type="project" value="UniProtKB-KW"/>
</dbReference>
<feature type="region of interest" description="Disordered" evidence="4">
    <location>
        <begin position="589"/>
        <end position="657"/>
    </location>
</feature>
<proteinExistence type="predicted"/>
<dbReference type="GeneID" id="23614541"/>
<dbReference type="InterPro" id="IPR032675">
    <property type="entry name" value="LRR_dom_sf"/>
</dbReference>
<dbReference type="OrthoDB" id="514978at2759"/>
<dbReference type="PANTHER" id="PTHR48054:SF82">
    <property type="entry name" value="LRR RECEPTOR-LIKE SERINE_THREONINE-PROTEIN KINASE FLS2"/>
    <property type="match status" value="1"/>
</dbReference>
<dbReference type="Proteomes" id="UP000028924">
    <property type="component" value="Unassembled WGS sequence"/>
</dbReference>
<dbReference type="InterPro" id="IPR001611">
    <property type="entry name" value="Leu-rich_rpt"/>
</dbReference>
<evidence type="ECO:0000256" key="3">
    <source>
        <dbReference type="ARBA" id="ARBA00022737"/>
    </source>
</evidence>
<keyword evidence="6" id="KW-0675">Receptor</keyword>
<dbReference type="Gene3D" id="3.80.10.10">
    <property type="entry name" value="Ribonuclease Inhibitor"/>
    <property type="match status" value="2"/>
</dbReference>
<dbReference type="eggNOG" id="ENOG502QRRF">
    <property type="taxonomic scope" value="Eukaryota"/>
</dbReference>
<keyword evidence="6" id="KW-0418">Kinase</keyword>
<feature type="signal peptide" evidence="5">
    <location>
        <begin position="1"/>
        <end position="19"/>
    </location>
</feature>
<dbReference type="KEGG" id="apro:F751_3150"/>
<name>A0A087SFC8_AUXPR</name>
<reference evidence="6 7" key="1">
    <citation type="journal article" date="2014" name="BMC Genomics">
        <title>Oil accumulation mechanisms of the oleaginous microalga Chlorella protothecoides revealed through its genome, transcriptomes, and proteomes.</title>
        <authorList>
            <person name="Gao C."/>
            <person name="Wang Y."/>
            <person name="Shen Y."/>
            <person name="Yan D."/>
            <person name="He X."/>
            <person name="Dai J."/>
            <person name="Wu Q."/>
        </authorList>
    </citation>
    <scope>NUCLEOTIDE SEQUENCE [LARGE SCALE GENOMIC DNA]</scope>
    <source>
        <strain evidence="6 7">0710</strain>
    </source>
</reference>
<dbReference type="AlphaFoldDB" id="A0A087SFC8"/>
<dbReference type="InterPro" id="IPR052592">
    <property type="entry name" value="LRR-RLK"/>
</dbReference>
<keyword evidence="5" id="KW-0732">Signal</keyword>
<protein>
    <submittedName>
        <fullName evidence="6">Probably inactive leucine-rich repeat receptor-like protein kinase</fullName>
    </submittedName>
</protein>
<keyword evidence="6" id="KW-0808">Transferase</keyword>
<evidence type="ECO:0000256" key="4">
    <source>
        <dbReference type="SAM" id="MobiDB-lite"/>
    </source>
</evidence>
<dbReference type="SMART" id="SM00369">
    <property type="entry name" value="LRR_TYP"/>
    <property type="match status" value="4"/>
</dbReference>
<dbReference type="SUPFAM" id="SSF52058">
    <property type="entry name" value="L domain-like"/>
    <property type="match status" value="1"/>
</dbReference>
<feature type="compositionally biased region" description="Basic and acidic residues" evidence="4">
    <location>
        <begin position="612"/>
        <end position="635"/>
    </location>
</feature>
<keyword evidence="3" id="KW-0677">Repeat</keyword>
<evidence type="ECO:0000256" key="5">
    <source>
        <dbReference type="SAM" id="SignalP"/>
    </source>
</evidence>
<keyword evidence="7" id="KW-1185">Reference proteome</keyword>
<sequence>MTGAAWALACVALLGVASAAVTQDRILNCVPPTQPHPGTGKTCRSMALIQQGDAHRYTYHAESPGSQDILITVASPKADITVLSALGIPLVASGVLGDNQFMLSRAAQESDPGPYELIVRGVVPETQYTVSTTVHERRRCLAGRDRSALQSVLEGPGCCSAPGSCARLRAALSADPAQDMCDQPGSLCDDAGQLVKLDLSDQAGAGGGLECPVPPGLAILSALQHLDLSGNNLSGSLEGALPSLGALPRLRHLRLAHNRLTGSLPCDLLREGLVSLDLAGNALTGAVPACYLASPSLRELSLRHNLLQGDLPAPGSQAALESLQATHMGLTGSVPSFQAASRLTHLDLQHNRLEGPLPALPPSLLSLSLQGNMLSGSIGEGWVAGLPALQSLDLGANSLTGGLPEGLAAAPHLRKLRLARNVLSGPLPGAWRAWRLAALDVSGNRLAGELPMGLARLPALRSLALASNRGLCGDVARFLAAALAARSPLRALDASWTGVGCGEEGLPPSLAALAMFRGGEAAQGLAVVGGDPADVFDATDAEAPASPRGRLSLRGTRVRGPFPVWVLSALARAEEGQGVQIDLAATSTSLPRKPSAEGGEAAASGAVARKPSVKDDECGGMRGHEHPADDGDTPRIRAWVSAAPQGAAKPAGAKKDD</sequence>
<evidence type="ECO:0000313" key="7">
    <source>
        <dbReference type="Proteomes" id="UP000028924"/>
    </source>
</evidence>
<dbReference type="Pfam" id="PF13855">
    <property type="entry name" value="LRR_8"/>
    <property type="match status" value="1"/>
</dbReference>
<organism evidence="6 7">
    <name type="scientific">Auxenochlorella protothecoides</name>
    <name type="common">Green microalga</name>
    <name type="synonym">Chlorella protothecoides</name>
    <dbReference type="NCBI Taxonomy" id="3075"/>
    <lineage>
        <taxon>Eukaryota</taxon>
        <taxon>Viridiplantae</taxon>
        <taxon>Chlorophyta</taxon>
        <taxon>core chlorophytes</taxon>
        <taxon>Trebouxiophyceae</taxon>
        <taxon>Chlorellales</taxon>
        <taxon>Chlorellaceae</taxon>
        <taxon>Auxenochlorella</taxon>
    </lineage>
</organism>
<comment type="subcellular location">
    <subcellularLocation>
        <location evidence="1">Cytoplasm</location>
        <location evidence="1">Cytoskeleton</location>
        <location evidence="1">Cilium axoneme</location>
    </subcellularLocation>
</comment>
<evidence type="ECO:0000256" key="2">
    <source>
        <dbReference type="ARBA" id="ARBA00022614"/>
    </source>
</evidence>
<feature type="compositionally biased region" description="Low complexity" evidence="4">
    <location>
        <begin position="596"/>
        <end position="606"/>
    </location>
</feature>
<evidence type="ECO:0000256" key="1">
    <source>
        <dbReference type="ARBA" id="ARBA00004430"/>
    </source>
</evidence>
<dbReference type="PRINTS" id="PR00019">
    <property type="entry name" value="LEURICHRPT"/>
</dbReference>